<evidence type="ECO:0000256" key="1">
    <source>
        <dbReference type="SAM" id="MobiDB-lite"/>
    </source>
</evidence>
<reference evidence="2 3" key="1">
    <citation type="submission" date="2020-02" db="EMBL/GenBank/DDBJ databases">
        <title>Whole Genome Shotgun Sequence of Streptomyces sp. strain CWH03.</title>
        <authorList>
            <person name="Dohra H."/>
            <person name="Kodani S."/>
            <person name="Yamamura H."/>
        </authorList>
    </citation>
    <scope>NUCLEOTIDE SEQUENCE [LARGE SCALE GENOMIC DNA]</scope>
    <source>
        <strain evidence="2 3">CWH03</strain>
    </source>
</reference>
<feature type="region of interest" description="Disordered" evidence="1">
    <location>
        <begin position="1"/>
        <end position="60"/>
    </location>
</feature>
<dbReference type="Proteomes" id="UP000484988">
    <property type="component" value="Unassembled WGS sequence"/>
</dbReference>
<comment type="caution">
    <text evidence="2">The sequence shown here is derived from an EMBL/GenBank/DDBJ whole genome shotgun (WGS) entry which is preliminary data.</text>
</comment>
<evidence type="ECO:0000313" key="2">
    <source>
        <dbReference type="EMBL" id="GFH37399.1"/>
    </source>
</evidence>
<proteinExistence type="predicted"/>
<feature type="compositionally biased region" description="Basic residues" evidence="1">
    <location>
        <begin position="22"/>
        <end position="33"/>
    </location>
</feature>
<accession>A0A6A0AWU4</accession>
<dbReference type="EMBL" id="BLLG01000010">
    <property type="protein sequence ID" value="GFH37399.1"/>
    <property type="molecule type" value="Genomic_DNA"/>
</dbReference>
<organism evidence="2 3">
    <name type="scientific">Streptomyces pacificus</name>
    <dbReference type="NCBI Taxonomy" id="2705029"/>
    <lineage>
        <taxon>Bacteria</taxon>
        <taxon>Bacillati</taxon>
        <taxon>Actinomycetota</taxon>
        <taxon>Actinomycetes</taxon>
        <taxon>Kitasatosporales</taxon>
        <taxon>Streptomycetaceae</taxon>
        <taxon>Streptomyces</taxon>
    </lineage>
</organism>
<feature type="compositionally biased region" description="Basic residues" evidence="1">
    <location>
        <begin position="1"/>
        <end position="11"/>
    </location>
</feature>
<protein>
    <submittedName>
        <fullName evidence="2">Uncharacterized protein</fullName>
    </submittedName>
</protein>
<evidence type="ECO:0000313" key="3">
    <source>
        <dbReference type="Proteomes" id="UP000484988"/>
    </source>
</evidence>
<sequence>MEVRMGRRVARHAPQQIAGLSRRSHRHPHHLHGCTRGQQPQQRSSLIHRHSRSGSGSSRVRHLVEDRLDITGARWGLSGAEVVLKPRALRANGDFHAYWAWHQQQEFIRNHQTRYRDQVIPTA</sequence>
<name>A0A6A0AWU4_9ACTN</name>
<dbReference type="AlphaFoldDB" id="A0A6A0AWU4"/>
<gene>
    <name evidence="2" type="ORF">SCWH03_36370</name>
</gene>
<keyword evidence="3" id="KW-1185">Reference proteome</keyword>